<dbReference type="Pfam" id="PF07140">
    <property type="entry name" value="IFNGR1_D2"/>
    <property type="match status" value="1"/>
</dbReference>
<dbReference type="Proteomes" id="UP000694851">
    <property type="component" value="Unplaced"/>
</dbReference>
<feature type="transmembrane region" description="Helical" evidence="3">
    <location>
        <begin position="193"/>
        <end position="214"/>
    </location>
</feature>
<dbReference type="SUPFAM" id="SSF49265">
    <property type="entry name" value="Fibronectin type III"/>
    <property type="match status" value="2"/>
</dbReference>
<feature type="compositionally biased region" description="Basic and acidic residues" evidence="2">
    <location>
        <begin position="282"/>
        <end position="296"/>
    </location>
</feature>
<sequence length="411" mass="45367">MLEIPVFTVQVKTYGKGLWIDACNTSHHSCNIFSMTDDPSSGLWARVKARLGQEESAYAESKEFILCKDGKVGPPNLEVRQKEDQIIIDIFHPSVVIDGQELGTIYDEENTCYLFMYRVYERISGSEITRTHTINQEDDCNETKCHLSILVSSLNAEHCITADGFSERWHVTTKKSKEVCITTHSHESNTDSVWIPVGTACLLFVVVSLVVLCCNMKKMNSCKKENIMLPKSLLSVVKNSSSEAKLESKYVSPITYEAIVSENEKKVIWEEQLSPATISSTHTEDNPAKVEDRDLSSETEVVTIEENTSDMVPGSPLTPAVKEDCVHSSSNQSEPSSVALNSYHSRNGSDSGLQESDSSSDSGGQESGLLRNATTSFGYDKPHVLVDLLVDEGGKESLIGYRVTADSKELS</sequence>
<feature type="compositionally biased region" description="Low complexity" evidence="2">
    <location>
        <begin position="348"/>
        <end position="370"/>
    </location>
</feature>
<dbReference type="OrthoDB" id="9946382at2759"/>
<dbReference type="CTD" id="3459"/>
<protein>
    <submittedName>
        <fullName evidence="7">Interferon gamma receptor 1 isoform X2</fullName>
    </submittedName>
</protein>
<feature type="domain" description="Fibronectin type-III" evidence="4">
    <location>
        <begin position="5"/>
        <end position="57"/>
    </location>
</feature>
<dbReference type="GO" id="GO:0004896">
    <property type="term" value="F:cytokine receptor activity"/>
    <property type="evidence" value="ECO:0007669"/>
    <property type="project" value="InterPro"/>
</dbReference>
<dbReference type="InterPro" id="IPR021126">
    <property type="entry name" value="IFN_gamma_rc_D2_pox/mammal"/>
</dbReference>
<keyword evidence="3" id="KW-1133">Transmembrane helix</keyword>
<dbReference type="GeneID" id="109385640"/>
<dbReference type="GO" id="GO:0060333">
    <property type="term" value="P:type II interferon-mediated signaling pathway"/>
    <property type="evidence" value="ECO:0007669"/>
    <property type="project" value="InterPro"/>
</dbReference>
<dbReference type="PRINTS" id="PR01777">
    <property type="entry name" value="INTERFERONGR"/>
</dbReference>
<proteinExistence type="inferred from homology"/>
<keyword evidence="6" id="KW-1185">Reference proteome</keyword>
<gene>
    <name evidence="7" type="primary">IFNGR1</name>
</gene>
<evidence type="ECO:0000259" key="4">
    <source>
        <dbReference type="Pfam" id="PF01108"/>
    </source>
</evidence>
<evidence type="ECO:0000259" key="5">
    <source>
        <dbReference type="Pfam" id="PF07140"/>
    </source>
</evidence>
<evidence type="ECO:0000313" key="6">
    <source>
        <dbReference type="Proteomes" id="UP000694851"/>
    </source>
</evidence>
<keyword evidence="7" id="KW-0675">Receptor</keyword>
<feature type="domain" description="Interferon gamma receptor D2" evidence="5">
    <location>
        <begin position="77"/>
        <end position="182"/>
    </location>
</feature>
<keyword evidence="3" id="KW-0812">Transmembrane</keyword>
<feature type="region of interest" description="Disordered" evidence="2">
    <location>
        <begin position="278"/>
        <end position="376"/>
    </location>
</feature>
<dbReference type="GO" id="GO:0005886">
    <property type="term" value="C:plasma membrane"/>
    <property type="evidence" value="ECO:0007669"/>
    <property type="project" value="TreeGrafter"/>
</dbReference>
<comment type="similarity">
    <text evidence="1">Belongs to the type II cytokine receptor family.</text>
</comment>
<evidence type="ECO:0000256" key="2">
    <source>
        <dbReference type="SAM" id="MobiDB-lite"/>
    </source>
</evidence>
<dbReference type="AlphaFoldDB" id="A0A8B7RRG5"/>
<dbReference type="Pfam" id="PF20634">
    <property type="entry name" value="IFNGR1_transm"/>
    <property type="match status" value="1"/>
</dbReference>
<evidence type="ECO:0000256" key="3">
    <source>
        <dbReference type="SAM" id="Phobius"/>
    </source>
</evidence>
<dbReference type="InterPro" id="IPR036116">
    <property type="entry name" value="FN3_sf"/>
</dbReference>
<dbReference type="Pfam" id="PF01108">
    <property type="entry name" value="Tissue_fac"/>
    <property type="match status" value="1"/>
</dbReference>
<dbReference type="RefSeq" id="XP_019503676.1">
    <property type="nucleotide sequence ID" value="XM_019648131.1"/>
</dbReference>
<dbReference type="InterPro" id="IPR013783">
    <property type="entry name" value="Ig-like_fold"/>
</dbReference>
<accession>A0A8B7RRG5</accession>
<dbReference type="InterPro" id="IPR003961">
    <property type="entry name" value="FN3_dom"/>
</dbReference>
<organism evidence="6 7">
    <name type="scientific">Hipposideros armiger</name>
    <name type="common">Great Himalayan leaf-nosed bat</name>
    <dbReference type="NCBI Taxonomy" id="186990"/>
    <lineage>
        <taxon>Eukaryota</taxon>
        <taxon>Metazoa</taxon>
        <taxon>Chordata</taxon>
        <taxon>Craniata</taxon>
        <taxon>Vertebrata</taxon>
        <taxon>Euteleostomi</taxon>
        <taxon>Mammalia</taxon>
        <taxon>Eutheria</taxon>
        <taxon>Laurasiatheria</taxon>
        <taxon>Chiroptera</taxon>
        <taxon>Yinpterochiroptera</taxon>
        <taxon>Rhinolophoidea</taxon>
        <taxon>Hipposideridae</taxon>
        <taxon>Hipposideros</taxon>
    </lineage>
</organism>
<dbReference type="InterPro" id="IPR008355">
    <property type="entry name" value="Interferon_gamma_rcpt_asu"/>
</dbReference>
<dbReference type="PANTHER" id="PTHR20859">
    <property type="entry name" value="INTERFERON/INTERLEUKIN RECEPTOR"/>
    <property type="match status" value="1"/>
</dbReference>
<feature type="compositionally biased region" description="Polar residues" evidence="2">
    <location>
        <begin position="327"/>
        <end position="346"/>
    </location>
</feature>
<dbReference type="PANTHER" id="PTHR20859:SF5">
    <property type="entry name" value="INTERFERON GAMMA RECEPTOR 1"/>
    <property type="match status" value="1"/>
</dbReference>
<name>A0A8B7RRG5_HIPAR</name>
<evidence type="ECO:0000313" key="7">
    <source>
        <dbReference type="RefSeq" id="XP_019503676.1"/>
    </source>
</evidence>
<reference evidence="7" key="1">
    <citation type="submission" date="2025-08" db="UniProtKB">
        <authorList>
            <consortium name="RefSeq"/>
        </authorList>
    </citation>
    <scope>IDENTIFICATION</scope>
    <source>
        <tissue evidence="7">Muscle</tissue>
    </source>
</reference>
<dbReference type="FunFam" id="2.60.40.10:FF:001244">
    <property type="entry name" value="Interferon gamma receptor 1"/>
    <property type="match status" value="1"/>
</dbReference>
<dbReference type="GO" id="GO:0019955">
    <property type="term" value="F:cytokine binding"/>
    <property type="evidence" value="ECO:0007669"/>
    <property type="project" value="InterPro"/>
</dbReference>
<dbReference type="InterPro" id="IPR050650">
    <property type="entry name" value="Type-II_Cytokine-TF_Rcpt"/>
</dbReference>
<dbReference type="Gene3D" id="2.60.40.10">
    <property type="entry name" value="Immunoglobulins"/>
    <property type="match status" value="2"/>
</dbReference>
<evidence type="ECO:0000256" key="1">
    <source>
        <dbReference type="ARBA" id="ARBA00005399"/>
    </source>
</evidence>
<keyword evidence="3" id="KW-0472">Membrane</keyword>